<dbReference type="GO" id="GO:0005615">
    <property type="term" value="C:extracellular space"/>
    <property type="evidence" value="ECO:0007669"/>
    <property type="project" value="TreeGrafter"/>
</dbReference>
<dbReference type="InterPro" id="IPR000782">
    <property type="entry name" value="FAS1_domain"/>
</dbReference>
<dbReference type="GO" id="GO:0050839">
    <property type="term" value="F:cell adhesion molecule binding"/>
    <property type="evidence" value="ECO:0007669"/>
    <property type="project" value="TreeGrafter"/>
</dbReference>
<proteinExistence type="predicted"/>
<name>A0A1M4UQP5_9BACT</name>
<keyword evidence="4" id="KW-1185">Reference proteome</keyword>
<reference evidence="3 4" key="1">
    <citation type="submission" date="2016-11" db="EMBL/GenBank/DDBJ databases">
        <authorList>
            <person name="Jaros S."/>
            <person name="Januszkiewicz K."/>
            <person name="Wedrychowicz H."/>
        </authorList>
    </citation>
    <scope>NUCLEOTIDE SEQUENCE [LARGE SCALE GENOMIC DNA]</scope>
    <source>
        <strain evidence="3 4">DSM 26897</strain>
    </source>
</reference>
<evidence type="ECO:0000256" key="1">
    <source>
        <dbReference type="SAM" id="SignalP"/>
    </source>
</evidence>
<accession>A0A1M4UQP5</accession>
<dbReference type="Gene3D" id="2.30.180.10">
    <property type="entry name" value="FAS1 domain"/>
    <property type="match status" value="2"/>
</dbReference>
<protein>
    <submittedName>
        <fullName evidence="3">Fasciclin domain-containing protein</fullName>
    </submittedName>
</protein>
<dbReference type="GO" id="GO:0030198">
    <property type="term" value="P:extracellular matrix organization"/>
    <property type="evidence" value="ECO:0007669"/>
    <property type="project" value="TreeGrafter"/>
</dbReference>
<organism evidence="3 4">
    <name type="scientific">Cnuella takakiae</name>
    <dbReference type="NCBI Taxonomy" id="1302690"/>
    <lineage>
        <taxon>Bacteria</taxon>
        <taxon>Pseudomonadati</taxon>
        <taxon>Bacteroidota</taxon>
        <taxon>Chitinophagia</taxon>
        <taxon>Chitinophagales</taxon>
        <taxon>Chitinophagaceae</taxon>
        <taxon>Cnuella</taxon>
    </lineage>
</organism>
<dbReference type="Pfam" id="PF02469">
    <property type="entry name" value="Fasciclin"/>
    <property type="match status" value="2"/>
</dbReference>
<dbReference type="AlphaFoldDB" id="A0A1M4UQP5"/>
<evidence type="ECO:0000313" key="3">
    <source>
        <dbReference type="EMBL" id="SHE59061.1"/>
    </source>
</evidence>
<dbReference type="SUPFAM" id="SSF82153">
    <property type="entry name" value="FAS1 domain"/>
    <property type="match status" value="2"/>
</dbReference>
<evidence type="ECO:0000259" key="2">
    <source>
        <dbReference type="PROSITE" id="PS50213"/>
    </source>
</evidence>
<feature type="domain" description="FAS1" evidence="2">
    <location>
        <begin position="179"/>
        <end position="338"/>
    </location>
</feature>
<feature type="signal peptide" evidence="1">
    <location>
        <begin position="1"/>
        <end position="26"/>
    </location>
</feature>
<dbReference type="Proteomes" id="UP000184368">
    <property type="component" value="Unassembled WGS sequence"/>
</dbReference>
<dbReference type="InterPro" id="IPR050904">
    <property type="entry name" value="Adhesion/Biosynth-related"/>
</dbReference>
<dbReference type="SMART" id="SM00554">
    <property type="entry name" value="FAS1"/>
    <property type="match status" value="1"/>
</dbReference>
<dbReference type="PANTHER" id="PTHR10900:SF124">
    <property type="entry name" value="FI05614P"/>
    <property type="match status" value="1"/>
</dbReference>
<feature type="domain" description="FAS1" evidence="2">
    <location>
        <begin position="37"/>
        <end position="175"/>
    </location>
</feature>
<dbReference type="RefSeq" id="WP_158069972.1">
    <property type="nucleotide sequence ID" value="NZ_FQUO01000002.1"/>
</dbReference>
<feature type="chain" id="PRO_5012861068" evidence="1">
    <location>
        <begin position="27"/>
        <end position="553"/>
    </location>
</feature>
<sequence length="553" mass="61793">MRTLLSKTLWAWVAALAMVAYSSCQKVEIVESTTTDVNMYDFLLKNGKTYSEWAKVLDRTGNAGFLNAYGAYTMFAPTNDAVKGYLAQVGKPTVNDVDLDQLKNLVRFHLIQDTIGTSNFKDGKLPTITMLGQYLITGVLNKDGVSRYEVNRQALVMQPNVICGNGIVHGLNQVLIPASKTLAQLIEADPDYSVFTQALKATGFYDRLNVVDADTSKRFMSVIAETNKALQDSGIVSYDALRRKYSQTGNPAATNDGLYLYVAYHIMPDARYLADIITAPSHPTRAPLEVLTSKLDGQTVLINEIEFNGNLEKGVALNRIKSDISATNGVLHSATAHFSIKVRTPVATYWDVADFPEIRKLPSFFRKQTYNFELGSLKDFTWEKGALTYTYTTASNFPVYWNDYLQIPLGLTNTARNRWVEMKTPLLVKGRYKVWVCYRQQKASNNNPPFPTQVSFRGEPMSRLLNFDEGAPSGTDGELEALGWKRYMEVSNGLYCGRLLGTIDVPTTDRHTIRMEAITGAGQNQNNLDMIHFIPVNMPQIRPLFKRDGGLIP</sequence>
<keyword evidence="1" id="KW-0732">Signal</keyword>
<dbReference type="PROSITE" id="PS50213">
    <property type="entry name" value="FAS1"/>
    <property type="match status" value="2"/>
</dbReference>
<dbReference type="PANTHER" id="PTHR10900">
    <property type="entry name" value="PERIOSTIN-RELATED"/>
    <property type="match status" value="1"/>
</dbReference>
<dbReference type="InterPro" id="IPR036378">
    <property type="entry name" value="FAS1_dom_sf"/>
</dbReference>
<dbReference type="STRING" id="1302690.BUE76_13560"/>
<dbReference type="OrthoDB" id="1119934at2"/>
<evidence type="ECO:0000313" key="4">
    <source>
        <dbReference type="Proteomes" id="UP000184368"/>
    </source>
</evidence>
<dbReference type="EMBL" id="FQUO01000002">
    <property type="protein sequence ID" value="SHE59061.1"/>
    <property type="molecule type" value="Genomic_DNA"/>
</dbReference>
<dbReference type="GO" id="GO:0007155">
    <property type="term" value="P:cell adhesion"/>
    <property type="evidence" value="ECO:0007669"/>
    <property type="project" value="TreeGrafter"/>
</dbReference>
<gene>
    <name evidence="3" type="ORF">SAMN05444008_10227</name>
</gene>
<dbReference type="GO" id="GO:0031012">
    <property type="term" value="C:extracellular matrix"/>
    <property type="evidence" value="ECO:0007669"/>
    <property type="project" value="TreeGrafter"/>
</dbReference>